<evidence type="ECO:0000256" key="3">
    <source>
        <dbReference type="ARBA" id="ARBA00022692"/>
    </source>
</evidence>
<dbReference type="RefSeq" id="WP_274235093.1">
    <property type="nucleotide sequence ID" value="NZ_BAABHQ010000033.1"/>
</dbReference>
<feature type="transmembrane region" description="Helical" evidence="6">
    <location>
        <begin position="305"/>
        <end position="330"/>
    </location>
</feature>
<dbReference type="InterPro" id="IPR020846">
    <property type="entry name" value="MFS_dom"/>
</dbReference>
<evidence type="ECO:0000256" key="4">
    <source>
        <dbReference type="ARBA" id="ARBA00022989"/>
    </source>
</evidence>
<comment type="subcellular location">
    <subcellularLocation>
        <location evidence="1">Cell membrane</location>
        <topology evidence="1">Multi-pass membrane protein</topology>
    </subcellularLocation>
</comment>
<feature type="transmembrane region" description="Helical" evidence="6">
    <location>
        <begin position="367"/>
        <end position="391"/>
    </location>
</feature>
<comment type="caution">
    <text evidence="8">The sequence shown here is derived from an EMBL/GenBank/DDBJ whole genome shotgun (WGS) entry which is preliminary data.</text>
</comment>
<feature type="transmembrane region" description="Helical" evidence="6">
    <location>
        <begin position="137"/>
        <end position="161"/>
    </location>
</feature>
<sequence>MSGETPGPAPRTVLALLAALMLVDFADRQVLVAAFPYLRAEWGLGDATLGALVSAVTLTVGLGALPVAALVDRWSRVRAIALMGTVWSAASAASALAPGPGTLLAARIGVGAGEAGYGPAGGALLAGVFPAARRASVLGLFQAAGPLGTVVGMALGSAVAAQWGWRWAVAVFAVPGLLLALAVLRVRDYPTARRTRVAGTVAGVLRTRTVLAAVTGMVLLLVVASALYTWLPTHLERDLGLAPAAAGGLAAVVVLAGVAGTAGAGVLTDRAARRDPAARLRTPVLAGVATTALLVPAFAAVHPGAVQVVLVLLGSAAVTAAIGPAAAAIVDVTDPGARATAVSVLVVAQNLLGLTVGPVLTGALAGVLGLATALALVAGLGVIAAGAFGVAGRTYAGDREAVTTAPDPVPVIGA</sequence>
<accession>A0ABP9F9E7</accession>
<dbReference type="PANTHER" id="PTHR43124">
    <property type="entry name" value="PURINE EFFLUX PUMP PBUE"/>
    <property type="match status" value="1"/>
</dbReference>
<keyword evidence="3 6" id="KW-0812">Transmembrane</keyword>
<dbReference type="EMBL" id="BAABHQ010000033">
    <property type="protein sequence ID" value="GAA4897249.1"/>
    <property type="molecule type" value="Genomic_DNA"/>
</dbReference>
<evidence type="ECO:0000256" key="2">
    <source>
        <dbReference type="ARBA" id="ARBA00022475"/>
    </source>
</evidence>
<gene>
    <name evidence="8" type="ORF">GCM10023203_59940</name>
</gene>
<dbReference type="Proteomes" id="UP001500457">
    <property type="component" value="Unassembled WGS sequence"/>
</dbReference>
<dbReference type="PANTHER" id="PTHR43124:SF3">
    <property type="entry name" value="CHLORAMPHENICOL EFFLUX PUMP RV0191"/>
    <property type="match status" value="1"/>
</dbReference>
<proteinExistence type="predicted"/>
<evidence type="ECO:0000259" key="7">
    <source>
        <dbReference type="PROSITE" id="PS50850"/>
    </source>
</evidence>
<protein>
    <recommendedName>
        <fullName evidence="7">Major facilitator superfamily (MFS) profile domain-containing protein</fullName>
    </recommendedName>
</protein>
<keyword evidence="5 6" id="KW-0472">Membrane</keyword>
<feature type="transmembrane region" description="Helical" evidence="6">
    <location>
        <begin position="167"/>
        <end position="186"/>
    </location>
</feature>
<evidence type="ECO:0000256" key="5">
    <source>
        <dbReference type="ARBA" id="ARBA00023136"/>
    </source>
</evidence>
<feature type="transmembrane region" description="Helical" evidence="6">
    <location>
        <begin position="243"/>
        <end position="268"/>
    </location>
</feature>
<organism evidence="8 9">
    <name type="scientific">Actinomycetospora straminea</name>
    <dbReference type="NCBI Taxonomy" id="663607"/>
    <lineage>
        <taxon>Bacteria</taxon>
        <taxon>Bacillati</taxon>
        <taxon>Actinomycetota</taxon>
        <taxon>Actinomycetes</taxon>
        <taxon>Pseudonocardiales</taxon>
        <taxon>Pseudonocardiaceae</taxon>
        <taxon>Actinomycetospora</taxon>
    </lineage>
</organism>
<dbReference type="InterPro" id="IPR036259">
    <property type="entry name" value="MFS_trans_sf"/>
</dbReference>
<feature type="transmembrane region" description="Helical" evidence="6">
    <location>
        <begin position="52"/>
        <end position="71"/>
    </location>
</feature>
<dbReference type="PROSITE" id="PS50850">
    <property type="entry name" value="MFS"/>
    <property type="match status" value="1"/>
</dbReference>
<dbReference type="Pfam" id="PF07690">
    <property type="entry name" value="MFS_1"/>
    <property type="match status" value="1"/>
</dbReference>
<keyword evidence="2" id="KW-1003">Cell membrane</keyword>
<feature type="transmembrane region" description="Helical" evidence="6">
    <location>
        <begin position="342"/>
        <end position="361"/>
    </location>
</feature>
<dbReference type="InterPro" id="IPR050189">
    <property type="entry name" value="MFS_Efflux_Transporters"/>
</dbReference>
<feature type="transmembrane region" description="Helical" evidence="6">
    <location>
        <begin position="280"/>
        <end position="299"/>
    </location>
</feature>
<dbReference type="SUPFAM" id="SSF103473">
    <property type="entry name" value="MFS general substrate transporter"/>
    <property type="match status" value="1"/>
</dbReference>
<evidence type="ECO:0000313" key="9">
    <source>
        <dbReference type="Proteomes" id="UP001500457"/>
    </source>
</evidence>
<evidence type="ECO:0000256" key="6">
    <source>
        <dbReference type="SAM" id="Phobius"/>
    </source>
</evidence>
<feature type="transmembrane region" description="Helical" evidence="6">
    <location>
        <begin position="210"/>
        <end position="231"/>
    </location>
</feature>
<keyword evidence="9" id="KW-1185">Reference proteome</keyword>
<name>A0ABP9F9E7_9PSEU</name>
<dbReference type="Gene3D" id="1.20.1250.20">
    <property type="entry name" value="MFS general substrate transporter like domains"/>
    <property type="match status" value="1"/>
</dbReference>
<keyword evidence="4 6" id="KW-1133">Transmembrane helix</keyword>
<evidence type="ECO:0000313" key="8">
    <source>
        <dbReference type="EMBL" id="GAA4897249.1"/>
    </source>
</evidence>
<dbReference type="InterPro" id="IPR011701">
    <property type="entry name" value="MFS"/>
</dbReference>
<reference evidence="9" key="1">
    <citation type="journal article" date="2019" name="Int. J. Syst. Evol. Microbiol.">
        <title>The Global Catalogue of Microorganisms (GCM) 10K type strain sequencing project: providing services to taxonomists for standard genome sequencing and annotation.</title>
        <authorList>
            <consortium name="The Broad Institute Genomics Platform"/>
            <consortium name="The Broad Institute Genome Sequencing Center for Infectious Disease"/>
            <person name="Wu L."/>
            <person name="Ma J."/>
        </authorList>
    </citation>
    <scope>NUCLEOTIDE SEQUENCE [LARGE SCALE GENOMIC DNA]</scope>
    <source>
        <strain evidence="9">JCM 17983</strain>
    </source>
</reference>
<feature type="domain" description="Major facilitator superfamily (MFS) profile" evidence="7">
    <location>
        <begin position="13"/>
        <end position="396"/>
    </location>
</feature>
<evidence type="ECO:0000256" key="1">
    <source>
        <dbReference type="ARBA" id="ARBA00004651"/>
    </source>
</evidence>